<protein>
    <submittedName>
        <fullName evidence="3">Uncharacterized protein</fullName>
    </submittedName>
</protein>
<dbReference type="RefSeq" id="WP_167030000.1">
    <property type="nucleotide sequence ID" value="NZ_CP050177.1"/>
</dbReference>
<reference evidence="3 4" key="1">
    <citation type="submission" date="2020-03" db="EMBL/GenBank/DDBJ databases">
        <title>A novel species.</title>
        <authorList>
            <person name="Gao J."/>
        </authorList>
    </citation>
    <scope>NUCLEOTIDE SEQUENCE [LARGE SCALE GENOMIC DNA]</scope>
    <source>
        <strain evidence="3 4">QMT-12</strain>
    </source>
</reference>
<proteinExistence type="predicted"/>
<dbReference type="Pfam" id="PF19136">
    <property type="entry name" value="DUF5819"/>
    <property type="match status" value="1"/>
</dbReference>
<evidence type="ECO:0000256" key="1">
    <source>
        <dbReference type="SAM" id="MobiDB-lite"/>
    </source>
</evidence>
<dbReference type="AlphaFoldDB" id="A0A6G9H022"/>
<dbReference type="Proteomes" id="UP000501179">
    <property type="component" value="Chromosome"/>
</dbReference>
<evidence type="ECO:0000256" key="2">
    <source>
        <dbReference type="SAM" id="Phobius"/>
    </source>
</evidence>
<sequence>MTAEVGTPRAVRGVIVAVCLTVALTHVLLVFLHVAPANTVTQRFNQQVNGWVFPVFEQNWKLFAPDPDSANRRISARTASTAPDGTVQVSDWFDLTALDESAVEHHVFPSHTAQNLLRRAWTAYVESHGADDRTRSERALMTRAYLRNIAVKRVTAHRGGTFRSLQLRVVTVPVAAPGTRQAVRQVRPAARQAGSSAPSAPSAPSADTRYLPWWKVPSDDH</sequence>
<evidence type="ECO:0000313" key="3">
    <source>
        <dbReference type="EMBL" id="QIQ03666.1"/>
    </source>
</evidence>
<dbReference type="InterPro" id="IPR043857">
    <property type="entry name" value="DUF5819"/>
</dbReference>
<keyword evidence="2" id="KW-1133">Transmembrane helix</keyword>
<feature type="transmembrane region" description="Helical" evidence="2">
    <location>
        <begin position="12"/>
        <end position="35"/>
    </location>
</feature>
<feature type="region of interest" description="Disordered" evidence="1">
    <location>
        <begin position="189"/>
        <end position="221"/>
    </location>
</feature>
<feature type="compositionally biased region" description="Low complexity" evidence="1">
    <location>
        <begin position="189"/>
        <end position="206"/>
    </location>
</feature>
<name>A0A6G9H022_9ACTN</name>
<keyword evidence="4" id="KW-1185">Reference proteome</keyword>
<gene>
    <name evidence="3" type="ORF">HA039_16225</name>
</gene>
<keyword evidence="2" id="KW-0812">Transmembrane</keyword>
<evidence type="ECO:0000313" key="4">
    <source>
        <dbReference type="Proteomes" id="UP000501179"/>
    </source>
</evidence>
<organism evidence="3 4">
    <name type="scientific">Streptomyces liangshanensis</name>
    <dbReference type="NCBI Taxonomy" id="2717324"/>
    <lineage>
        <taxon>Bacteria</taxon>
        <taxon>Bacillati</taxon>
        <taxon>Actinomycetota</taxon>
        <taxon>Actinomycetes</taxon>
        <taxon>Kitasatosporales</taxon>
        <taxon>Streptomycetaceae</taxon>
        <taxon>Streptomyces</taxon>
    </lineage>
</organism>
<keyword evidence="2" id="KW-0472">Membrane</keyword>
<dbReference type="EMBL" id="CP050177">
    <property type="protein sequence ID" value="QIQ03666.1"/>
    <property type="molecule type" value="Genomic_DNA"/>
</dbReference>
<accession>A0A6G9H022</accession>
<dbReference type="KEGG" id="slia:HA039_16225"/>